<organism evidence="5">
    <name type="scientific">marine metagenome</name>
    <dbReference type="NCBI Taxonomy" id="408172"/>
    <lineage>
        <taxon>unclassified sequences</taxon>
        <taxon>metagenomes</taxon>
        <taxon>ecological metagenomes</taxon>
    </lineage>
</organism>
<feature type="compositionally biased region" description="Low complexity" evidence="3">
    <location>
        <begin position="239"/>
        <end position="253"/>
    </location>
</feature>
<dbReference type="Pfam" id="PF00326">
    <property type="entry name" value="Peptidase_S9"/>
    <property type="match status" value="1"/>
</dbReference>
<dbReference type="GO" id="GO:0006508">
    <property type="term" value="P:proteolysis"/>
    <property type="evidence" value="ECO:0007669"/>
    <property type="project" value="InterPro"/>
</dbReference>
<dbReference type="InterPro" id="IPR029058">
    <property type="entry name" value="AB_hydrolase_fold"/>
</dbReference>
<dbReference type="GO" id="GO:0004252">
    <property type="term" value="F:serine-type endopeptidase activity"/>
    <property type="evidence" value="ECO:0007669"/>
    <property type="project" value="TreeGrafter"/>
</dbReference>
<keyword evidence="2" id="KW-0720">Serine protease</keyword>
<dbReference type="SUPFAM" id="SSF53474">
    <property type="entry name" value="alpha/beta-Hydrolases"/>
    <property type="match status" value="1"/>
</dbReference>
<dbReference type="InterPro" id="IPR011659">
    <property type="entry name" value="WD40"/>
</dbReference>
<reference evidence="5" key="1">
    <citation type="submission" date="2018-05" db="EMBL/GenBank/DDBJ databases">
        <authorList>
            <person name="Lanie J.A."/>
            <person name="Ng W.-L."/>
            <person name="Kazmierczak K.M."/>
            <person name="Andrzejewski T.M."/>
            <person name="Davidsen T.M."/>
            <person name="Wayne K.J."/>
            <person name="Tettelin H."/>
            <person name="Glass J.I."/>
            <person name="Rusch D."/>
            <person name="Podicherti R."/>
            <person name="Tsui H.-C.T."/>
            <person name="Winkler M.E."/>
        </authorList>
    </citation>
    <scope>NUCLEOTIDE SEQUENCE</scope>
</reference>
<evidence type="ECO:0000313" key="5">
    <source>
        <dbReference type="EMBL" id="SVA87498.1"/>
    </source>
</evidence>
<dbReference type="AlphaFoldDB" id="A0A381ZDW0"/>
<gene>
    <name evidence="5" type="ORF">METZ01_LOCUS140352</name>
</gene>
<dbReference type="PANTHER" id="PTHR42776:SF27">
    <property type="entry name" value="DIPEPTIDYL PEPTIDASE FAMILY MEMBER 6"/>
    <property type="match status" value="1"/>
</dbReference>
<feature type="region of interest" description="Disordered" evidence="3">
    <location>
        <begin position="239"/>
        <end position="265"/>
    </location>
</feature>
<evidence type="ECO:0000256" key="3">
    <source>
        <dbReference type="SAM" id="MobiDB-lite"/>
    </source>
</evidence>
<feature type="domain" description="Peptidase S9 prolyl oligopeptidase catalytic" evidence="4">
    <location>
        <begin position="530"/>
        <end position="621"/>
    </location>
</feature>
<dbReference type="PANTHER" id="PTHR42776">
    <property type="entry name" value="SERINE PEPTIDASE S9 FAMILY MEMBER"/>
    <property type="match status" value="1"/>
</dbReference>
<proteinExistence type="predicted"/>
<protein>
    <recommendedName>
        <fullName evidence="4">Peptidase S9 prolyl oligopeptidase catalytic domain-containing protein</fullName>
    </recommendedName>
</protein>
<dbReference type="SUPFAM" id="SSF82171">
    <property type="entry name" value="DPP6 N-terminal domain-like"/>
    <property type="match status" value="1"/>
</dbReference>
<evidence type="ECO:0000256" key="1">
    <source>
        <dbReference type="ARBA" id="ARBA00022801"/>
    </source>
</evidence>
<dbReference type="Pfam" id="PF07676">
    <property type="entry name" value="PD40"/>
    <property type="match status" value="1"/>
</dbReference>
<dbReference type="Gene3D" id="3.40.50.1820">
    <property type="entry name" value="alpha/beta hydrolase"/>
    <property type="match status" value="1"/>
</dbReference>
<dbReference type="InterPro" id="IPR001375">
    <property type="entry name" value="Peptidase_S9_cat"/>
</dbReference>
<dbReference type="InterPro" id="IPR011042">
    <property type="entry name" value="6-blade_b-propeller_TolB-like"/>
</dbReference>
<accession>A0A381ZDW0</accession>
<keyword evidence="2" id="KW-0645">Protease</keyword>
<feature type="non-terminal residue" evidence="5">
    <location>
        <position position="623"/>
    </location>
</feature>
<evidence type="ECO:0000259" key="4">
    <source>
        <dbReference type="Pfam" id="PF00326"/>
    </source>
</evidence>
<sequence length="623" mass="68659">MTLCISQGHLKVYWLKTSVTASAGDHLRSGEVVMSANFDTRPNQTHGRRTSVPFPMLEVVILANLLLPLTGGVGATAQDIARPLTAEDYYDLQTISSPVISPDGAWVAYALVSRIEDDNSSPSEVWVARTDGSAGPRRISPAGVDAGQPSWAPDGFLRYVSGDRAFSVGADEEPGARAILREEALDVIPSPDGRIMASLRAVETPKSEPVYASDFERRHQNRFDGRAWDWMYFQRDRQPLPTVDPTDPTATPPREIVISGETGGPTRTLTHLGLRPNDLSWRPDSGVLAFVADSAYRDEWTYGRSDLWTVTTSGDVRRLTRDLRHSLSQPVFSPDGGRIAYIKRYATDWVIAERIGHGGPTDLMVMNVERGEVVNLTADWDLRPGAPRWGPDGRYLYFTAGIGGETHLFRVGANGTAVEQVTTGERRLGSLTMDRDLSKIAYLVGRFDAPSELFVANADGSDERQLTYVHAAFTREVALSQAERIRFPSYDGTEIEGWIIFPYDYNPDEGPYPLIVHSHGGPHSASGYGFNFKHQLFAANGYMVLQTNFRSSTGYGEDFLWATWGAWGDKDGEDVVSGLDYVLANYPTDGERVATIGHSYGGFMSNWLITRYPDRFQAAAVGA</sequence>
<dbReference type="Gene3D" id="2.120.10.30">
    <property type="entry name" value="TolB, C-terminal domain"/>
    <property type="match status" value="2"/>
</dbReference>
<evidence type="ECO:0000256" key="2">
    <source>
        <dbReference type="ARBA" id="ARBA00022825"/>
    </source>
</evidence>
<name>A0A381ZDW0_9ZZZZ</name>
<dbReference type="EMBL" id="UINC01020958">
    <property type="protein sequence ID" value="SVA87498.1"/>
    <property type="molecule type" value="Genomic_DNA"/>
</dbReference>
<keyword evidence="1" id="KW-0378">Hydrolase</keyword>